<dbReference type="EMBL" id="PKOZ01000009">
    <property type="protein sequence ID" value="PQD94558.1"/>
    <property type="molecule type" value="Genomic_DNA"/>
</dbReference>
<sequence length="262" mass="28517">MAYETITTDTQNGVCTVRLNRPEVRNALGLLARNELRDFFSKASEDEAIRSIVLTGSGPAFSAGGDLSQMEGLDPIKGRKRLQSGHAMIQSMIQLEKPIISAVNGAAAGAGVSVALASDIIVAASSSIFIQSFVHVGLIPDLGSIYFLPRLVGRHKAMELMMTGERISAAEAYRLGIVNQVVDDEILLDKAQKLAQKLSDGPSHSIGLTKRLINRSILSDIEHTLEEEGLAQGICFQTDDFQEGRKAFFEKRKPNFRTWTEG</sequence>
<dbReference type="RefSeq" id="WP_104850196.1">
    <property type="nucleotide sequence ID" value="NZ_PKOZ01000009.1"/>
</dbReference>
<dbReference type="Proteomes" id="UP000239663">
    <property type="component" value="Unassembled WGS sequence"/>
</dbReference>
<dbReference type="Pfam" id="PF00378">
    <property type="entry name" value="ECH_1"/>
    <property type="match status" value="1"/>
</dbReference>
<gene>
    <name evidence="3" type="ORF">CYL18_14215</name>
</gene>
<dbReference type="Gene3D" id="1.10.12.10">
    <property type="entry name" value="Lyase 2-enoyl-coa Hydratase, Chain A, domain 2"/>
    <property type="match status" value="1"/>
</dbReference>
<dbReference type="PROSITE" id="PS00166">
    <property type="entry name" value="ENOYL_COA_HYDRATASE"/>
    <property type="match status" value="1"/>
</dbReference>
<evidence type="ECO:0000313" key="3">
    <source>
        <dbReference type="EMBL" id="PQD94558.1"/>
    </source>
</evidence>
<comment type="caution">
    <text evidence="3">The sequence shown here is derived from an EMBL/GenBank/DDBJ whole genome shotgun (WGS) entry which is preliminary data.</text>
</comment>
<dbReference type="PANTHER" id="PTHR43459:SF1">
    <property type="entry name" value="EG:BACN32G11.4 PROTEIN"/>
    <property type="match status" value="1"/>
</dbReference>
<dbReference type="InterPro" id="IPR029045">
    <property type="entry name" value="ClpP/crotonase-like_dom_sf"/>
</dbReference>
<name>A0A2S7MXU7_9BACI</name>
<dbReference type="InterPro" id="IPR018376">
    <property type="entry name" value="Enoyl-CoA_hyd/isom_CS"/>
</dbReference>
<evidence type="ECO:0000256" key="1">
    <source>
        <dbReference type="ARBA" id="ARBA00005254"/>
    </source>
</evidence>
<dbReference type="SUPFAM" id="SSF52096">
    <property type="entry name" value="ClpP/crotonase"/>
    <property type="match status" value="1"/>
</dbReference>
<dbReference type="Gene3D" id="3.90.226.10">
    <property type="entry name" value="2-enoyl-CoA Hydratase, Chain A, domain 1"/>
    <property type="match status" value="1"/>
</dbReference>
<accession>A0A2S7MXU7</accession>
<comment type="similarity">
    <text evidence="1 2">Belongs to the enoyl-CoA hydratase/isomerase family.</text>
</comment>
<dbReference type="OrthoDB" id="9775794at2"/>
<evidence type="ECO:0000256" key="2">
    <source>
        <dbReference type="RuleBase" id="RU003707"/>
    </source>
</evidence>
<dbReference type="GO" id="GO:0003824">
    <property type="term" value="F:catalytic activity"/>
    <property type="evidence" value="ECO:0007669"/>
    <property type="project" value="InterPro"/>
</dbReference>
<dbReference type="InterPro" id="IPR001753">
    <property type="entry name" value="Enoyl-CoA_hydra/iso"/>
</dbReference>
<organism evidence="3 4">
    <name type="scientific">Pradoshia eiseniae</name>
    <dbReference type="NCBI Taxonomy" id="2064768"/>
    <lineage>
        <taxon>Bacteria</taxon>
        <taxon>Bacillati</taxon>
        <taxon>Bacillota</taxon>
        <taxon>Bacilli</taxon>
        <taxon>Bacillales</taxon>
        <taxon>Bacillaceae</taxon>
        <taxon>Pradoshia</taxon>
    </lineage>
</organism>
<dbReference type="CDD" id="cd06558">
    <property type="entry name" value="crotonase-like"/>
    <property type="match status" value="1"/>
</dbReference>
<reference evidence="3 4" key="1">
    <citation type="submission" date="2017-12" db="EMBL/GenBank/DDBJ databases">
        <title>Taxonomic description and draft genome of Pradoshia cofamensis Gen. nov., sp. nov., a thermotolerant bacillale isolated from anterior gut of earthworm Eisenia fetida.</title>
        <authorList>
            <person name="Saha T."/>
            <person name="Chakraborty R."/>
        </authorList>
    </citation>
    <scope>NUCLEOTIDE SEQUENCE [LARGE SCALE GENOMIC DNA]</scope>
    <source>
        <strain evidence="3 4">EAG3</strain>
    </source>
</reference>
<dbReference type="PANTHER" id="PTHR43459">
    <property type="entry name" value="ENOYL-COA HYDRATASE"/>
    <property type="match status" value="1"/>
</dbReference>
<dbReference type="InterPro" id="IPR014748">
    <property type="entry name" value="Enoyl-CoA_hydra_C"/>
</dbReference>
<keyword evidence="4" id="KW-1185">Reference proteome</keyword>
<protein>
    <submittedName>
        <fullName evidence="3">Enoyl-CoA hydratase</fullName>
    </submittedName>
</protein>
<dbReference type="AlphaFoldDB" id="A0A2S7MXU7"/>
<proteinExistence type="inferred from homology"/>
<evidence type="ECO:0000313" key="4">
    <source>
        <dbReference type="Proteomes" id="UP000239663"/>
    </source>
</evidence>